<feature type="domain" description="SLC41A/MgtE integral membrane" evidence="10">
    <location>
        <begin position="479"/>
        <end position="575"/>
    </location>
</feature>
<keyword evidence="3" id="KW-0813">Transport</keyword>
<evidence type="ECO:0000256" key="4">
    <source>
        <dbReference type="ARBA" id="ARBA00022692"/>
    </source>
</evidence>
<dbReference type="AlphaFoldDB" id="A0A1R1WXQ8"/>
<name>A0A1R1WXQ8_9FUNG</name>
<keyword evidence="4 9" id="KW-0812">Transmembrane</keyword>
<sequence>MRKLQNSSSFEEDLINTVNKTNKYTDTIITINDENNKPPFSTDTDMNSDFTSKDISNPDFTSKDILNPDFKTLISRESLYPPSALSDNQLKATSSEPTNSTSNLLFPDSGSFLLGKNLRSITEGNTVLKTKSQFNSYETQLLPTNEFLETNNNYLNAKNSKDYPRFSFSVSELPNSDFEQSLLGSSVRNSRDSSTFFTPNPGNSDYNIPQFDPEKESSKEILLEVIPVLIICIFGSILAGYTFNRVRKLESFIDAPGLYMMVPMLLNLKGNIETNFATRLATLANTGYFVVKSRRNAEIQAGITLILFQAFAISVSTAVIVCSLIPIIALDDIVPSKLSWTHQSLIISFASITSSLIGCLINGSLASSIVVLCLKFGIDSDNVTGPIIASFGDLMTIILISKASTFSHLVHPSITILLLFIYLIIGFFLFRATKSQPLVSSNISKGWGSLLYAFVTSTIAGALLERYVALYSLLAGLSPVFNGTGGNIAVIFVSRLSTSLHSGTVSAKSQSKNFLILFVANLPVQTLFLVGCAAALFAKITNWPILLFSFYYIAASSLHVTSLTIFPFHFIPFILILCILYIGHYSVNNRLNRC</sequence>
<evidence type="ECO:0000256" key="8">
    <source>
        <dbReference type="ARBA" id="ARBA00023136"/>
    </source>
</evidence>
<dbReference type="Gene3D" id="1.10.357.20">
    <property type="entry name" value="SLC41 divalent cation transporters, integral membrane domain"/>
    <property type="match status" value="2"/>
</dbReference>
<feature type="transmembrane region" description="Helical" evidence="9">
    <location>
        <begin position="349"/>
        <end position="374"/>
    </location>
</feature>
<dbReference type="PANTHER" id="PTHR16228">
    <property type="entry name" value="DIVALENT CATION TRANSPORTER SOLUTE CARRIER FAMILY 41"/>
    <property type="match status" value="1"/>
</dbReference>
<evidence type="ECO:0000256" key="5">
    <source>
        <dbReference type="ARBA" id="ARBA00022842"/>
    </source>
</evidence>
<feature type="transmembrane region" description="Helical" evidence="9">
    <location>
        <begin position="302"/>
        <end position="329"/>
    </location>
</feature>
<evidence type="ECO:0000313" key="11">
    <source>
        <dbReference type="EMBL" id="OMJ07163.1"/>
    </source>
</evidence>
<keyword evidence="5" id="KW-0460">Magnesium</keyword>
<feature type="transmembrane region" description="Helical" evidence="9">
    <location>
        <begin position="470"/>
        <end position="493"/>
    </location>
</feature>
<dbReference type="InterPro" id="IPR045349">
    <property type="entry name" value="SLC41A1-3"/>
</dbReference>
<dbReference type="GO" id="GO:0005886">
    <property type="term" value="C:plasma membrane"/>
    <property type="evidence" value="ECO:0007669"/>
    <property type="project" value="TreeGrafter"/>
</dbReference>
<keyword evidence="6 9" id="KW-1133">Transmembrane helix</keyword>
<comment type="subcellular location">
    <subcellularLocation>
        <location evidence="1">Membrane</location>
        <topology evidence="1">Multi-pass membrane protein</topology>
    </subcellularLocation>
</comment>
<keyword evidence="7" id="KW-0406">Ion transport</keyword>
<evidence type="ECO:0000256" key="6">
    <source>
        <dbReference type="ARBA" id="ARBA00022989"/>
    </source>
</evidence>
<dbReference type="OrthoDB" id="666972at2759"/>
<accession>A0A1R1WXQ8</accession>
<comment type="caution">
    <text evidence="11">The sequence shown here is derived from an EMBL/GenBank/DDBJ whole genome shotgun (WGS) entry which is preliminary data.</text>
</comment>
<comment type="similarity">
    <text evidence="2">Belongs to the SLC41A transporter family.</text>
</comment>
<proteinExistence type="inferred from homology"/>
<dbReference type="InterPro" id="IPR036739">
    <property type="entry name" value="SLC41_membr_dom_sf"/>
</dbReference>
<evidence type="ECO:0000256" key="3">
    <source>
        <dbReference type="ARBA" id="ARBA00022448"/>
    </source>
</evidence>
<dbReference type="PANTHER" id="PTHR16228:SF7">
    <property type="entry name" value="SLC41A_MGTE INTEGRAL MEMBRANE DOMAIN-CONTAINING PROTEIN"/>
    <property type="match status" value="1"/>
</dbReference>
<gene>
    <name evidence="11" type="ORF">AYI70_g12374</name>
</gene>
<organism evidence="11 12">
    <name type="scientific">Smittium culicis</name>
    <dbReference type="NCBI Taxonomy" id="133412"/>
    <lineage>
        <taxon>Eukaryota</taxon>
        <taxon>Fungi</taxon>
        <taxon>Fungi incertae sedis</taxon>
        <taxon>Zoopagomycota</taxon>
        <taxon>Kickxellomycotina</taxon>
        <taxon>Harpellomycetes</taxon>
        <taxon>Harpellales</taxon>
        <taxon>Legeriomycetaceae</taxon>
        <taxon>Smittium</taxon>
    </lineage>
</organism>
<dbReference type="Proteomes" id="UP000187283">
    <property type="component" value="Unassembled WGS sequence"/>
</dbReference>
<reference evidence="11 12" key="1">
    <citation type="submission" date="2017-01" db="EMBL/GenBank/DDBJ databases">
        <authorList>
            <person name="Mah S.A."/>
            <person name="Swanson W.J."/>
            <person name="Moy G.W."/>
            <person name="Vacquier V.D."/>
        </authorList>
    </citation>
    <scope>NUCLEOTIDE SEQUENCE [LARGE SCALE GENOMIC DNA]</scope>
    <source>
        <strain evidence="11 12">GSMNP</strain>
    </source>
</reference>
<evidence type="ECO:0000256" key="2">
    <source>
        <dbReference type="ARBA" id="ARBA00009749"/>
    </source>
</evidence>
<keyword evidence="12" id="KW-1185">Reference proteome</keyword>
<feature type="transmembrane region" description="Helical" evidence="9">
    <location>
        <begin position="442"/>
        <end position="464"/>
    </location>
</feature>
<dbReference type="SUPFAM" id="SSF161093">
    <property type="entry name" value="MgtE membrane domain-like"/>
    <property type="match status" value="2"/>
</dbReference>
<keyword evidence="8 9" id="KW-0472">Membrane</keyword>
<dbReference type="EMBL" id="LSSN01006104">
    <property type="protein sequence ID" value="OMJ07163.1"/>
    <property type="molecule type" value="Genomic_DNA"/>
</dbReference>
<evidence type="ECO:0000259" key="10">
    <source>
        <dbReference type="Pfam" id="PF01769"/>
    </source>
</evidence>
<feature type="transmembrane region" description="Helical" evidence="9">
    <location>
        <begin position="221"/>
        <end position="243"/>
    </location>
</feature>
<dbReference type="InterPro" id="IPR006667">
    <property type="entry name" value="SLC41_membr_dom"/>
</dbReference>
<evidence type="ECO:0000256" key="9">
    <source>
        <dbReference type="SAM" id="Phobius"/>
    </source>
</evidence>
<evidence type="ECO:0000313" key="12">
    <source>
        <dbReference type="Proteomes" id="UP000187283"/>
    </source>
</evidence>
<dbReference type="GO" id="GO:0008324">
    <property type="term" value="F:monoatomic cation transmembrane transporter activity"/>
    <property type="evidence" value="ECO:0007669"/>
    <property type="project" value="InterPro"/>
</dbReference>
<feature type="domain" description="SLC41A/MgtE integral membrane" evidence="10">
    <location>
        <begin position="262"/>
        <end position="400"/>
    </location>
</feature>
<dbReference type="Pfam" id="PF01769">
    <property type="entry name" value="MgtE"/>
    <property type="match status" value="2"/>
</dbReference>
<feature type="transmembrane region" description="Helical" evidence="9">
    <location>
        <begin position="409"/>
        <end position="430"/>
    </location>
</feature>
<feature type="transmembrane region" description="Helical" evidence="9">
    <location>
        <begin position="550"/>
        <end position="583"/>
    </location>
</feature>
<evidence type="ECO:0000256" key="1">
    <source>
        <dbReference type="ARBA" id="ARBA00004141"/>
    </source>
</evidence>
<evidence type="ECO:0000256" key="7">
    <source>
        <dbReference type="ARBA" id="ARBA00023065"/>
    </source>
</evidence>
<feature type="transmembrane region" description="Helical" evidence="9">
    <location>
        <begin position="514"/>
        <end position="538"/>
    </location>
</feature>
<protein>
    <submittedName>
        <fullName evidence="11">Solute carrier family 41 member 1</fullName>
    </submittedName>
</protein>